<evidence type="ECO:0000313" key="1">
    <source>
        <dbReference type="EnsemblMetazoa" id="tetur03g00700.1"/>
    </source>
</evidence>
<sequence length="96" mass="11142">MVGVEKFRELSKVVWETIHFSDAGYHRSLRNFIINQLLITPCSALQNRSILQQTYPGFFVSKRKFKRNSTKCTEKTLQTLSNNNCAHAKAFINDFN</sequence>
<dbReference type="Proteomes" id="UP000015104">
    <property type="component" value="Unassembled WGS sequence"/>
</dbReference>
<proteinExistence type="predicted"/>
<dbReference type="HOGENOM" id="CLU_2362420_0_0_1"/>
<organism evidence="1 2">
    <name type="scientific">Tetranychus urticae</name>
    <name type="common">Two-spotted spider mite</name>
    <dbReference type="NCBI Taxonomy" id="32264"/>
    <lineage>
        <taxon>Eukaryota</taxon>
        <taxon>Metazoa</taxon>
        <taxon>Ecdysozoa</taxon>
        <taxon>Arthropoda</taxon>
        <taxon>Chelicerata</taxon>
        <taxon>Arachnida</taxon>
        <taxon>Acari</taxon>
        <taxon>Acariformes</taxon>
        <taxon>Trombidiformes</taxon>
        <taxon>Prostigmata</taxon>
        <taxon>Eleutherengona</taxon>
        <taxon>Raphignathae</taxon>
        <taxon>Tetranychoidea</taxon>
        <taxon>Tetranychidae</taxon>
        <taxon>Tetranychus</taxon>
    </lineage>
</organism>
<accession>T1JYK6</accession>
<dbReference type="EnsemblMetazoa" id="tetur03g00700.1">
    <property type="protein sequence ID" value="tetur03g00700.1"/>
    <property type="gene ID" value="tetur03g00700"/>
</dbReference>
<reference evidence="1" key="2">
    <citation type="submission" date="2015-06" db="UniProtKB">
        <authorList>
            <consortium name="EnsemblMetazoa"/>
        </authorList>
    </citation>
    <scope>IDENTIFICATION</scope>
</reference>
<evidence type="ECO:0000313" key="2">
    <source>
        <dbReference type="Proteomes" id="UP000015104"/>
    </source>
</evidence>
<keyword evidence="2" id="KW-1185">Reference proteome</keyword>
<name>T1JYK6_TETUR</name>
<protein>
    <submittedName>
        <fullName evidence="1">Uncharacterized protein</fullName>
    </submittedName>
</protein>
<dbReference type="EMBL" id="CAEY01001108">
    <property type="status" value="NOT_ANNOTATED_CDS"/>
    <property type="molecule type" value="Genomic_DNA"/>
</dbReference>
<reference evidence="2" key="1">
    <citation type="submission" date="2011-08" db="EMBL/GenBank/DDBJ databases">
        <authorList>
            <person name="Rombauts S."/>
        </authorList>
    </citation>
    <scope>NUCLEOTIDE SEQUENCE</scope>
    <source>
        <strain evidence="2">London</strain>
    </source>
</reference>
<dbReference type="AlphaFoldDB" id="T1JYK6"/>